<dbReference type="EMBL" id="JBANQN010000011">
    <property type="protein sequence ID" value="KAK6776512.1"/>
    <property type="molecule type" value="Genomic_DNA"/>
</dbReference>
<dbReference type="InterPro" id="IPR032675">
    <property type="entry name" value="LRR_dom_sf"/>
</dbReference>
<dbReference type="Pfam" id="PF12937">
    <property type="entry name" value="F-box-like"/>
    <property type="match status" value="1"/>
</dbReference>
<dbReference type="Gene3D" id="1.20.1280.50">
    <property type="match status" value="1"/>
</dbReference>
<keyword evidence="3" id="KW-0012">Acyltransferase</keyword>
<dbReference type="PANTHER" id="PTHR31623">
    <property type="entry name" value="F21J9.9"/>
    <property type="match status" value="1"/>
</dbReference>
<gene>
    <name evidence="5" type="ORF">RDI58_027513</name>
</gene>
<dbReference type="AlphaFoldDB" id="A0AAN8SYE3"/>
<comment type="caution">
    <text evidence="5">The sequence shown here is derived from an EMBL/GenBank/DDBJ whole genome shotgun (WGS) entry which is preliminary data.</text>
</comment>
<evidence type="ECO:0000256" key="1">
    <source>
        <dbReference type="ARBA" id="ARBA00009861"/>
    </source>
</evidence>
<dbReference type="InterPro" id="IPR036047">
    <property type="entry name" value="F-box-like_dom_sf"/>
</dbReference>
<feature type="domain" description="F-box" evidence="4">
    <location>
        <begin position="415"/>
        <end position="456"/>
    </location>
</feature>
<evidence type="ECO:0000313" key="5">
    <source>
        <dbReference type="EMBL" id="KAK6776512.1"/>
    </source>
</evidence>
<organism evidence="5 6">
    <name type="scientific">Solanum bulbocastanum</name>
    <name type="common">Wild potato</name>
    <dbReference type="NCBI Taxonomy" id="147425"/>
    <lineage>
        <taxon>Eukaryota</taxon>
        <taxon>Viridiplantae</taxon>
        <taxon>Streptophyta</taxon>
        <taxon>Embryophyta</taxon>
        <taxon>Tracheophyta</taxon>
        <taxon>Spermatophyta</taxon>
        <taxon>Magnoliopsida</taxon>
        <taxon>eudicotyledons</taxon>
        <taxon>Gunneridae</taxon>
        <taxon>Pentapetalae</taxon>
        <taxon>asterids</taxon>
        <taxon>lamiids</taxon>
        <taxon>Solanales</taxon>
        <taxon>Solanaceae</taxon>
        <taxon>Solanoideae</taxon>
        <taxon>Solaneae</taxon>
        <taxon>Solanum</taxon>
    </lineage>
</organism>
<evidence type="ECO:0000313" key="6">
    <source>
        <dbReference type="Proteomes" id="UP001371456"/>
    </source>
</evidence>
<dbReference type="SMART" id="SM00256">
    <property type="entry name" value="FBOX"/>
    <property type="match status" value="1"/>
</dbReference>
<dbReference type="PANTHER" id="PTHR31623:SF49">
    <property type="entry name" value="ACYLSUGAR ACYLTRANSFERASE 3-LIKE"/>
    <property type="match status" value="1"/>
</dbReference>
<keyword evidence="2" id="KW-0808">Transferase</keyword>
<dbReference type="GO" id="GO:0016746">
    <property type="term" value="F:acyltransferase activity"/>
    <property type="evidence" value="ECO:0007669"/>
    <property type="project" value="UniProtKB-KW"/>
</dbReference>
<dbReference type="Proteomes" id="UP001371456">
    <property type="component" value="Unassembled WGS sequence"/>
</dbReference>
<dbReference type="SUPFAM" id="SSF81383">
    <property type="entry name" value="F-box domain"/>
    <property type="match status" value="1"/>
</dbReference>
<dbReference type="Pfam" id="PF02458">
    <property type="entry name" value="Transferase"/>
    <property type="match status" value="1"/>
</dbReference>
<comment type="similarity">
    <text evidence="1">Belongs to the plant acyltransferase family.</text>
</comment>
<keyword evidence="6" id="KW-1185">Reference proteome</keyword>
<reference evidence="5 6" key="1">
    <citation type="submission" date="2024-02" db="EMBL/GenBank/DDBJ databases">
        <title>de novo genome assembly of Solanum bulbocastanum strain 11H21.</title>
        <authorList>
            <person name="Hosaka A.J."/>
        </authorList>
    </citation>
    <scope>NUCLEOTIDE SEQUENCE [LARGE SCALE GENOMIC DNA]</scope>
    <source>
        <tissue evidence="5">Young leaves</tissue>
    </source>
</reference>
<dbReference type="InterPro" id="IPR023213">
    <property type="entry name" value="CAT-like_dom_sf"/>
</dbReference>
<dbReference type="InterPro" id="IPR001810">
    <property type="entry name" value="F-box_dom"/>
</dbReference>
<protein>
    <recommendedName>
        <fullName evidence="4">F-box domain-containing protein</fullName>
    </recommendedName>
</protein>
<dbReference type="Pfam" id="PF24758">
    <property type="entry name" value="LRR_At5g56370"/>
    <property type="match status" value="1"/>
</dbReference>
<dbReference type="Gene3D" id="3.80.10.10">
    <property type="entry name" value="Ribonuclease Inhibitor"/>
    <property type="match status" value="1"/>
</dbReference>
<dbReference type="InterPro" id="IPR055411">
    <property type="entry name" value="LRR_FXL15/At3g58940/PEG3-like"/>
</dbReference>
<name>A0AAN8SYE3_SOLBU</name>
<sequence>MASSTILSRKIIKPSPSIPSSHRHYNLSFRDQTANPAYLPIAALYSKPENHNITQISHILETSLSKILFFYYPFGGQIKDNKYVDCNDIGAEYFNVHVNCQMSEILTNPYNDAIEIVFPQNLAWSNSLSKERSSLVVVQLSHFDCGGVAVSICVSHKIADGYSACKFLSDLISMARDDELNFQPSPQFDGALFFPPLHNPPPMPNVVPATQRCVSKMYNFSSSSLFKLKDIVSTNSQIQKPSRIEVATALVHKCGVHVSMAKLGVFKPTMLFHVMNLRPPIPLNTMGNANCLFSATAMTQDNITLPNYVAQLQKAKQQLRYELKDMNTDQLASHAIQKIKDIAIIMKQDAFDMYFCTSLCTFGSHKIDFGWGSPIRVTQVKQPMKNQFIFMDDPTGEGINVLITLTEADTDMDYLPVEVVGNILSHLGAARDVIVASATCRKWREACQKHLHTLSFNSHDWPPYRDLSTSRLEILITQTLFQTTHLQGLSILMDDVDEFSASTVVAWLMYTRESLQWLFYNVRTNPNINILDICGRQKLEMLVLAHNSVSGVEPNYQRFLCLKSLSLSYVSISALDLNLLLTACPKIEILALVNPEIAMSDAQVTVELNSTTLKSIYIEAISLDKFILEADSLENLHLKDCALELFELVGKGTLKYFKIDDVSIIHLDVGESVDNLETVDVSNFTINWSKFYQMISKSSTMTSLRLWDVVFDEEDEIVDVETIALCFPQLNHLAVSYDLRDDLREGILHYGLQGLSLLENVNVLELGSTVINDIFTQWVTGLLQRCPNLTKLVIHGVISETKTHEECQMLANFTSSIVQLMRRYVHVDVQFEFE</sequence>
<proteinExistence type="inferred from homology"/>
<dbReference type="SUPFAM" id="SSF52047">
    <property type="entry name" value="RNI-like"/>
    <property type="match status" value="1"/>
</dbReference>
<accession>A0AAN8SYE3</accession>
<evidence type="ECO:0000259" key="4">
    <source>
        <dbReference type="SMART" id="SM00256"/>
    </source>
</evidence>
<dbReference type="Gene3D" id="3.30.559.10">
    <property type="entry name" value="Chloramphenicol acetyltransferase-like domain"/>
    <property type="match status" value="2"/>
</dbReference>
<evidence type="ECO:0000256" key="3">
    <source>
        <dbReference type="ARBA" id="ARBA00023315"/>
    </source>
</evidence>
<evidence type="ECO:0000256" key="2">
    <source>
        <dbReference type="ARBA" id="ARBA00022679"/>
    </source>
</evidence>